<comment type="caution">
    <text evidence="1">The sequence shown here is derived from an EMBL/GenBank/DDBJ whole genome shotgun (WGS) entry which is preliminary data.</text>
</comment>
<reference evidence="1" key="1">
    <citation type="submission" date="2022-07" db="EMBL/GenBank/DDBJ databases">
        <title>Taxonomy of Novel Oxalotrophic and Methylotrophic Bacteria.</title>
        <authorList>
            <person name="Sahin N."/>
            <person name="Tani A."/>
        </authorList>
    </citation>
    <scope>NUCLEOTIDE SEQUENCE</scope>
    <source>
        <strain evidence="1">AM327</strain>
    </source>
</reference>
<dbReference type="Proteomes" id="UP001143545">
    <property type="component" value="Unassembled WGS sequence"/>
</dbReference>
<proteinExistence type="predicted"/>
<accession>A0A9W6B8Q1</accession>
<organism evidence="1 2">
    <name type="scientific">Neptunitalea chrysea</name>
    <dbReference type="NCBI Taxonomy" id="1647581"/>
    <lineage>
        <taxon>Bacteria</taxon>
        <taxon>Pseudomonadati</taxon>
        <taxon>Bacteroidota</taxon>
        <taxon>Flavobacteriia</taxon>
        <taxon>Flavobacteriales</taxon>
        <taxon>Flavobacteriaceae</taxon>
        <taxon>Neptunitalea</taxon>
    </lineage>
</organism>
<evidence type="ECO:0000313" key="1">
    <source>
        <dbReference type="EMBL" id="GLB54122.1"/>
    </source>
</evidence>
<gene>
    <name evidence="1" type="ORF">NBRC110019_31630</name>
</gene>
<evidence type="ECO:0000313" key="2">
    <source>
        <dbReference type="Proteomes" id="UP001143545"/>
    </source>
</evidence>
<keyword evidence="2" id="KW-1185">Reference proteome</keyword>
<dbReference type="EMBL" id="BRVP01000036">
    <property type="protein sequence ID" value="GLB54122.1"/>
    <property type="molecule type" value="Genomic_DNA"/>
</dbReference>
<dbReference type="AlphaFoldDB" id="A0A9W6B8Q1"/>
<sequence>MLSACNPSKTPKKYKRVTYVFVVKDAKKLHYEFTKAPIEGMVQYKYSCKEFADRGISFTYSKEQESIIWLGEVFKINSNQQIMLPRLSKKPFKIYDIVMPYSDASGPLIFNPDYGLLVLYNSYGPVLTFLKNEDSTLAEQLYDFETLITE</sequence>
<protein>
    <submittedName>
        <fullName evidence="1">Uncharacterized protein</fullName>
    </submittedName>
</protein>
<name>A0A9W6B8Q1_9FLAO</name>